<keyword evidence="9" id="KW-0508">mRNA splicing</keyword>
<dbReference type="PROSITE" id="PS50006">
    <property type="entry name" value="FHA_DOMAIN"/>
    <property type="match status" value="1"/>
</dbReference>
<evidence type="ECO:0000256" key="7">
    <source>
        <dbReference type="ARBA" id="ARBA00023054"/>
    </source>
</evidence>
<dbReference type="Gene3D" id="2.60.200.20">
    <property type="match status" value="1"/>
</dbReference>
<feature type="region of interest" description="Disordered" evidence="12">
    <location>
        <begin position="1"/>
        <end position="164"/>
    </location>
</feature>
<gene>
    <name evidence="14" type="ORF">DAPPUDRAFT_228040</name>
</gene>
<proteinExistence type="predicted"/>
<evidence type="ECO:0000256" key="5">
    <source>
        <dbReference type="ARBA" id="ARBA00022728"/>
    </source>
</evidence>
<dbReference type="FunFam" id="2.60.200.20:FF:000008">
    <property type="entry name" value="smad nuclear-interacting protein 1"/>
    <property type="match status" value="1"/>
</dbReference>
<dbReference type="HOGENOM" id="CLU_527463_0_0_1"/>
<dbReference type="Pfam" id="PF00498">
    <property type="entry name" value="FHA"/>
    <property type="match status" value="1"/>
</dbReference>
<dbReference type="PANTHER" id="PTHR23308">
    <property type="entry name" value="NUCLEAR INHIBITOR OF PROTEIN PHOSPHATASE-1"/>
    <property type="match status" value="1"/>
</dbReference>
<feature type="compositionally biased region" description="Basic and acidic residues" evidence="12">
    <location>
        <begin position="84"/>
        <end position="119"/>
    </location>
</feature>
<dbReference type="eggNOG" id="KOG1882">
    <property type="taxonomic scope" value="Eukaryota"/>
</dbReference>
<evidence type="ECO:0000256" key="11">
    <source>
        <dbReference type="ARBA" id="ARBA00055964"/>
    </source>
</evidence>
<evidence type="ECO:0000256" key="12">
    <source>
        <dbReference type="SAM" id="MobiDB-lite"/>
    </source>
</evidence>
<dbReference type="AlphaFoldDB" id="E9HAL5"/>
<dbReference type="InterPro" id="IPR000253">
    <property type="entry name" value="FHA_dom"/>
</dbReference>
<dbReference type="GO" id="GO:0006397">
    <property type="term" value="P:mRNA processing"/>
    <property type="evidence" value="ECO:0007669"/>
    <property type="project" value="UniProtKB-KW"/>
</dbReference>
<dbReference type="EMBL" id="GL732612">
    <property type="protein sequence ID" value="EFX71202.1"/>
    <property type="molecule type" value="Genomic_DNA"/>
</dbReference>
<feature type="compositionally biased region" description="Basic and acidic residues" evidence="12">
    <location>
        <begin position="1"/>
        <end position="77"/>
    </location>
</feature>
<evidence type="ECO:0000259" key="13">
    <source>
        <dbReference type="PROSITE" id="PS50006"/>
    </source>
</evidence>
<keyword evidence="8" id="KW-0943">RNA-mediated gene silencing</keyword>
<evidence type="ECO:0000256" key="9">
    <source>
        <dbReference type="ARBA" id="ARBA00023187"/>
    </source>
</evidence>
<dbReference type="SUPFAM" id="SSF49879">
    <property type="entry name" value="SMAD/FHA domain"/>
    <property type="match status" value="1"/>
</dbReference>
<dbReference type="GO" id="GO:0005634">
    <property type="term" value="C:nucleus"/>
    <property type="evidence" value="ECO:0000318"/>
    <property type="project" value="GO_Central"/>
</dbReference>
<dbReference type="GO" id="GO:0035196">
    <property type="term" value="P:miRNA processing"/>
    <property type="evidence" value="ECO:0000318"/>
    <property type="project" value="GO_Central"/>
</dbReference>
<dbReference type="GO" id="GO:0003729">
    <property type="term" value="F:mRNA binding"/>
    <property type="evidence" value="ECO:0000318"/>
    <property type="project" value="GO_Central"/>
</dbReference>
<keyword evidence="10" id="KW-0539">Nucleus</keyword>
<feature type="domain" description="FHA" evidence="13">
    <location>
        <begin position="217"/>
        <end position="280"/>
    </location>
</feature>
<keyword evidence="6" id="KW-0832">Ubl conjugation</keyword>
<evidence type="ECO:0000256" key="8">
    <source>
        <dbReference type="ARBA" id="ARBA00023158"/>
    </source>
</evidence>
<accession>E9HAL5</accession>
<dbReference type="GO" id="GO:0005681">
    <property type="term" value="C:spliceosomal complex"/>
    <property type="evidence" value="ECO:0007669"/>
    <property type="project" value="UniProtKB-KW"/>
</dbReference>
<sequence length="517" mass="60205">MVKHNEDERSPKRSHERGHERGKTHRRREERDSSPPRKSSRSDHYHSRSDDYERSRKSDSRRHDSQVSHKESNRRNDPPIPVKIKNEPVSDDEQSFRRPQHNEGPSRRHEQPHSEDRPPRPFKQRRKSPRSEDAEAANYQYGQQVKDEEEEETPVEKQKPNFGLSGKLTEEKNVFNGVVVKYSEPPEARIPKRRWRFYVFKGEEALPTLYLHRQSAYLIGRDRKVADIPIDHPSCSKQHAAIQFRLVNYDRPDGTAGRTVRPYIIDLEAANGTFVNNQKIESKRYVELFEKDVVKFGFSSREYVLLHEESKTDASLDDMGVGQFHTSVGLFMLFVTKIAGVMRPVERLLASSARPPNILICTSEKEVFQQYRAFFESTLEPDCYALYHLDELSFRSKRAWLSNTSLLVLASRWSDDDLHDPLEEYIKKGGQCLSLHPFDPKWLNGTQVNGVTKYVSDQGLLVSPVDKLDFAEVLPHILELHFHIKTQVKSRQEARVESQQMVGHLIAEPYHQEAFFR</sequence>
<dbReference type="Proteomes" id="UP000000305">
    <property type="component" value="Unassembled WGS sequence"/>
</dbReference>
<evidence type="ECO:0000256" key="10">
    <source>
        <dbReference type="ARBA" id="ARBA00023242"/>
    </source>
</evidence>
<dbReference type="InterPro" id="IPR050923">
    <property type="entry name" value="Cell_Proc_Reg/RNA_Proc"/>
</dbReference>
<feature type="non-terminal residue" evidence="14">
    <location>
        <position position="517"/>
    </location>
</feature>
<evidence type="ECO:0000256" key="1">
    <source>
        <dbReference type="ARBA" id="ARBA00004123"/>
    </source>
</evidence>
<keyword evidence="5" id="KW-0747">Spliceosome</keyword>
<reference evidence="14 15" key="1">
    <citation type="journal article" date="2011" name="Science">
        <title>The ecoresponsive genome of Daphnia pulex.</title>
        <authorList>
            <person name="Colbourne J.K."/>
            <person name="Pfrender M.E."/>
            <person name="Gilbert D."/>
            <person name="Thomas W.K."/>
            <person name="Tucker A."/>
            <person name="Oakley T.H."/>
            <person name="Tokishita S."/>
            <person name="Aerts A."/>
            <person name="Arnold G.J."/>
            <person name="Basu M.K."/>
            <person name="Bauer D.J."/>
            <person name="Caceres C.E."/>
            <person name="Carmel L."/>
            <person name="Casola C."/>
            <person name="Choi J.H."/>
            <person name="Detter J.C."/>
            <person name="Dong Q."/>
            <person name="Dusheyko S."/>
            <person name="Eads B.D."/>
            <person name="Frohlich T."/>
            <person name="Geiler-Samerotte K.A."/>
            <person name="Gerlach D."/>
            <person name="Hatcher P."/>
            <person name="Jogdeo S."/>
            <person name="Krijgsveld J."/>
            <person name="Kriventseva E.V."/>
            <person name="Kultz D."/>
            <person name="Laforsch C."/>
            <person name="Lindquist E."/>
            <person name="Lopez J."/>
            <person name="Manak J.R."/>
            <person name="Muller J."/>
            <person name="Pangilinan J."/>
            <person name="Patwardhan R.P."/>
            <person name="Pitluck S."/>
            <person name="Pritham E.J."/>
            <person name="Rechtsteiner A."/>
            <person name="Rho M."/>
            <person name="Rogozin I.B."/>
            <person name="Sakarya O."/>
            <person name="Salamov A."/>
            <person name="Schaack S."/>
            <person name="Shapiro H."/>
            <person name="Shiga Y."/>
            <person name="Skalitzky C."/>
            <person name="Smith Z."/>
            <person name="Souvorov A."/>
            <person name="Sung W."/>
            <person name="Tang Z."/>
            <person name="Tsuchiya D."/>
            <person name="Tu H."/>
            <person name="Vos H."/>
            <person name="Wang M."/>
            <person name="Wolf Y.I."/>
            <person name="Yamagata H."/>
            <person name="Yamada T."/>
            <person name="Ye Y."/>
            <person name="Shaw J.R."/>
            <person name="Andrews J."/>
            <person name="Crease T.J."/>
            <person name="Tang H."/>
            <person name="Lucas S.M."/>
            <person name="Robertson H.M."/>
            <person name="Bork P."/>
            <person name="Koonin E.V."/>
            <person name="Zdobnov E.M."/>
            <person name="Grigoriev I.V."/>
            <person name="Lynch M."/>
            <person name="Boore J.L."/>
        </authorList>
    </citation>
    <scope>NUCLEOTIDE SEQUENCE [LARGE SCALE GENOMIC DNA]</scope>
</reference>
<dbReference type="InterPro" id="IPR008984">
    <property type="entry name" value="SMAD_FHA_dom_sf"/>
</dbReference>
<evidence type="ECO:0000256" key="4">
    <source>
        <dbReference type="ARBA" id="ARBA00022664"/>
    </source>
</evidence>
<organism evidence="14 15">
    <name type="scientific">Daphnia pulex</name>
    <name type="common">Water flea</name>
    <dbReference type="NCBI Taxonomy" id="6669"/>
    <lineage>
        <taxon>Eukaryota</taxon>
        <taxon>Metazoa</taxon>
        <taxon>Ecdysozoa</taxon>
        <taxon>Arthropoda</taxon>
        <taxon>Crustacea</taxon>
        <taxon>Branchiopoda</taxon>
        <taxon>Diplostraca</taxon>
        <taxon>Cladocera</taxon>
        <taxon>Anomopoda</taxon>
        <taxon>Daphniidae</taxon>
        <taxon>Daphnia</taxon>
    </lineage>
</organism>
<dbReference type="OrthoDB" id="444265at2759"/>
<dbReference type="KEGG" id="dpx:DAPPUDRAFT_228040"/>
<evidence type="ECO:0000256" key="3">
    <source>
        <dbReference type="ARBA" id="ARBA00022553"/>
    </source>
</evidence>
<keyword evidence="4" id="KW-0507">mRNA processing</keyword>
<keyword evidence="2" id="KW-1017">Isopeptide bond</keyword>
<keyword evidence="15" id="KW-1185">Reference proteome</keyword>
<dbReference type="SMART" id="SM00240">
    <property type="entry name" value="FHA"/>
    <property type="match status" value="1"/>
</dbReference>
<keyword evidence="7" id="KW-0175">Coiled coil</keyword>
<comment type="function">
    <text evidence="11">Required for pre-mRNA splicing as component of the spliceosome. As a component of the minor spliceosome, involved in the splicing of U12-type introns in pre-mRNAs. Down-regulates NF-kappa-B signaling by competing with RELA for CREBBP/EP300 binding. Involved in the microRNA (miRNA) biogenesis. May be involved in cyclin-D1/CCND1 mRNA stability through the SNARP complex which associates with both the 3'end of the CCND1 gene and its mRNA.</text>
</comment>
<dbReference type="GO" id="GO:0008380">
    <property type="term" value="P:RNA splicing"/>
    <property type="evidence" value="ECO:0007669"/>
    <property type="project" value="UniProtKB-KW"/>
</dbReference>
<dbReference type="STRING" id="6669.E9HAL5"/>
<protein>
    <recommendedName>
        <fullName evidence="13">FHA domain-containing protein</fullName>
    </recommendedName>
</protein>
<evidence type="ECO:0000256" key="6">
    <source>
        <dbReference type="ARBA" id="ARBA00022843"/>
    </source>
</evidence>
<keyword evidence="3" id="KW-0597">Phosphoprotein</keyword>
<evidence type="ECO:0000313" key="14">
    <source>
        <dbReference type="EMBL" id="EFX71202.1"/>
    </source>
</evidence>
<comment type="subcellular location">
    <subcellularLocation>
        <location evidence="1">Nucleus</location>
    </subcellularLocation>
</comment>
<dbReference type="InParanoid" id="E9HAL5"/>
<dbReference type="CDD" id="cd22718">
    <property type="entry name" value="FHA_SNIP1"/>
    <property type="match status" value="1"/>
</dbReference>
<evidence type="ECO:0000256" key="2">
    <source>
        <dbReference type="ARBA" id="ARBA00022499"/>
    </source>
</evidence>
<evidence type="ECO:0000313" key="15">
    <source>
        <dbReference type="Proteomes" id="UP000000305"/>
    </source>
</evidence>
<name>E9HAL5_DAPPU</name>